<organism evidence="2 3">
    <name type="scientific">Pseudothauera lacus</name>
    <dbReference type="NCBI Taxonomy" id="2136175"/>
    <lineage>
        <taxon>Bacteria</taxon>
        <taxon>Pseudomonadati</taxon>
        <taxon>Pseudomonadota</taxon>
        <taxon>Betaproteobacteria</taxon>
        <taxon>Rhodocyclales</taxon>
        <taxon>Zoogloeaceae</taxon>
        <taxon>Pseudothauera</taxon>
    </lineage>
</organism>
<dbReference type="SUPFAM" id="SSF51182">
    <property type="entry name" value="RmlC-like cupins"/>
    <property type="match status" value="1"/>
</dbReference>
<reference evidence="2 3" key="2">
    <citation type="submission" date="2018-04" db="EMBL/GenBank/DDBJ databases">
        <title>Thauera lacus sp. nov., isolated from an saline lake in Inner Mongolia, China.</title>
        <authorList>
            <person name="Liang Q.-Y."/>
        </authorList>
    </citation>
    <scope>NUCLEOTIDE SEQUENCE [LARGE SCALE GENOMIC DNA]</scope>
    <source>
        <strain evidence="2 3">D20</strain>
    </source>
</reference>
<dbReference type="Gene3D" id="2.60.120.10">
    <property type="entry name" value="Jelly Rolls"/>
    <property type="match status" value="1"/>
</dbReference>
<proteinExistence type="predicted"/>
<name>A0A2T4ICH3_9RHOO</name>
<dbReference type="InterPro" id="IPR013096">
    <property type="entry name" value="Cupin_2"/>
</dbReference>
<dbReference type="Pfam" id="PF07883">
    <property type="entry name" value="Cupin_2"/>
    <property type="match status" value="1"/>
</dbReference>
<dbReference type="RefSeq" id="WP_107494267.1">
    <property type="nucleotide sequence ID" value="NZ_PZKC01000012.1"/>
</dbReference>
<feature type="domain" description="Cupin type-2" evidence="1">
    <location>
        <begin position="51"/>
        <end position="117"/>
    </location>
</feature>
<evidence type="ECO:0000313" key="3">
    <source>
        <dbReference type="Proteomes" id="UP000241193"/>
    </source>
</evidence>
<dbReference type="AlphaFoldDB" id="A0A2T4ICH3"/>
<keyword evidence="3" id="KW-1185">Reference proteome</keyword>
<dbReference type="Proteomes" id="UP000241193">
    <property type="component" value="Unassembled WGS sequence"/>
</dbReference>
<comment type="caution">
    <text evidence="2">The sequence shown here is derived from an EMBL/GenBank/DDBJ whole genome shotgun (WGS) entry which is preliminary data.</text>
</comment>
<sequence>MSHPPLRRRSAPCRWEDVDVLDYKPEGSAPFRDISRQLLFRSTGLGCELRYFEIAPEGHSTLERHEHEHAVLILSGGGACLVDGAVRAIGVHDLVHVPAQSWHQFRASAGGHLGFLCMVNVDRDRPQLPSASDLEALRRDPLVAAFIRV</sequence>
<accession>A0A2T4ICH3</accession>
<dbReference type="OrthoDB" id="1551122at2"/>
<evidence type="ECO:0000259" key="1">
    <source>
        <dbReference type="Pfam" id="PF07883"/>
    </source>
</evidence>
<gene>
    <name evidence="2" type="ORF">C8261_13570</name>
</gene>
<evidence type="ECO:0000313" key="2">
    <source>
        <dbReference type="EMBL" id="PTD95485.1"/>
    </source>
</evidence>
<dbReference type="EMBL" id="PZKC01000012">
    <property type="protein sequence ID" value="PTD95485.1"/>
    <property type="molecule type" value="Genomic_DNA"/>
</dbReference>
<dbReference type="InterPro" id="IPR011051">
    <property type="entry name" value="RmlC_Cupin_sf"/>
</dbReference>
<protein>
    <submittedName>
        <fullName evidence="2">Cupin domain-containing protein</fullName>
    </submittedName>
</protein>
<reference evidence="2 3" key="1">
    <citation type="submission" date="2018-03" db="EMBL/GenBank/DDBJ databases">
        <authorList>
            <person name="Keele B.F."/>
        </authorList>
    </citation>
    <scope>NUCLEOTIDE SEQUENCE [LARGE SCALE GENOMIC DNA]</scope>
    <source>
        <strain evidence="2 3">D20</strain>
    </source>
</reference>
<dbReference type="InterPro" id="IPR014710">
    <property type="entry name" value="RmlC-like_jellyroll"/>
</dbReference>